<dbReference type="InterPro" id="IPR050397">
    <property type="entry name" value="Env_Response_Regulators"/>
</dbReference>
<dbReference type="PROSITE" id="PS51063">
    <property type="entry name" value="HTH_CRP_2"/>
    <property type="match status" value="1"/>
</dbReference>
<dbReference type="OrthoDB" id="3176638at2"/>
<dbReference type="InterPro" id="IPR014710">
    <property type="entry name" value="RmlC-like_jellyroll"/>
</dbReference>
<feature type="domain" description="HTH crp-type" evidence="5">
    <location>
        <begin position="152"/>
        <end position="220"/>
    </location>
</feature>
<dbReference type="PANTHER" id="PTHR24567:SF58">
    <property type="entry name" value="CYCLIC AMP-BINDING REGULATORY PROTEIN"/>
    <property type="match status" value="1"/>
</dbReference>
<keyword evidence="1" id="KW-0805">Transcription regulation</keyword>
<dbReference type="Gene3D" id="2.60.120.10">
    <property type="entry name" value="Jelly Rolls"/>
    <property type="match status" value="1"/>
</dbReference>
<feature type="domain" description="Cyclic nucleotide-binding" evidence="4">
    <location>
        <begin position="15"/>
        <end position="138"/>
    </location>
</feature>
<dbReference type="Pfam" id="PF00027">
    <property type="entry name" value="cNMP_binding"/>
    <property type="match status" value="1"/>
</dbReference>
<dbReference type="SMART" id="SM00419">
    <property type="entry name" value="HTH_CRP"/>
    <property type="match status" value="1"/>
</dbReference>
<sequence length="223" mass="25831">MDIDKYKSLISHTYLFNTFSTDEISALFKDEYCTIKNYNKNSIIYLQNEICTTIDILLEGKVTIQKIDENGNILTIASFKPGDIMGGSLAFSNNNEYPMTVVAEAKSSLLHIQKELILDLCQNNRAFLSKYLESLSIKALILTDKIKFMSLKTIRDKIVEFLTYEYHIQNSKIIKLDMSKKELADRFGVQRPSLFRELKKMKKEGLIDYDHKSIVILDEDRLF</sequence>
<keyword evidence="2" id="KW-0238">DNA-binding</keyword>
<dbReference type="InterPro" id="IPR012318">
    <property type="entry name" value="HTH_CRP"/>
</dbReference>
<dbReference type="SMART" id="SM00100">
    <property type="entry name" value="cNMP"/>
    <property type="match status" value="1"/>
</dbReference>
<dbReference type="InterPro" id="IPR018490">
    <property type="entry name" value="cNMP-bd_dom_sf"/>
</dbReference>
<name>M1ZC62_9FIRM</name>
<gene>
    <name evidence="6" type="ORF">CUESP1_2940</name>
</gene>
<evidence type="ECO:0000259" key="4">
    <source>
        <dbReference type="PROSITE" id="PS50042"/>
    </source>
</evidence>
<dbReference type="Proteomes" id="UP000245423">
    <property type="component" value="Chromosome 1"/>
</dbReference>
<dbReference type="Pfam" id="PF13545">
    <property type="entry name" value="HTH_Crp_2"/>
    <property type="match status" value="1"/>
</dbReference>
<dbReference type="PANTHER" id="PTHR24567">
    <property type="entry name" value="CRP FAMILY TRANSCRIPTIONAL REGULATORY PROTEIN"/>
    <property type="match status" value="1"/>
</dbReference>
<dbReference type="EMBL" id="LT669839">
    <property type="protein sequence ID" value="SHD78269.1"/>
    <property type="molecule type" value="Genomic_DNA"/>
</dbReference>
<dbReference type="AlphaFoldDB" id="M1ZC62"/>
<evidence type="ECO:0000259" key="5">
    <source>
        <dbReference type="PROSITE" id="PS51063"/>
    </source>
</evidence>
<dbReference type="InterPro" id="IPR000595">
    <property type="entry name" value="cNMP-bd_dom"/>
</dbReference>
<evidence type="ECO:0000256" key="1">
    <source>
        <dbReference type="ARBA" id="ARBA00023015"/>
    </source>
</evidence>
<organism evidence="6 7">
    <name type="scientific">[Clostridium] ultunense Esp</name>
    <dbReference type="NCBI Taxonomy" id="1288971"/>
    <lineage>
        <taxon>Bacteria</taxon>
        <taxon>Bacillati</taxon>
        <taxon>Bacillota</taxon>
        <taxon>Tissierellia</taxon>
        <taxon>Tissierellales</taxon>
        <taxon>Tepidimicrobiaceae</taxon>
        <taxon>Schnuerera</taxon>
    </lineage>
</organism>
<dbReference type="GO" id="GO:0003700">
    <property type="term" value="F:DNA-binding transcription factor activity"/>
    <property type="evidence" value="ECO:0007669"/>
    <property type="project" value="TreeGrafter"/>
</dbReference>
<protein>
    <submittedName>
        <fullName evidence="6">Transcriptional regulatory protein</fullName>
    </submittedName>
</protein>
<evidence type="ECO:0000256" key="2">
    <source>
        <dbReference type="ARBA" id="ARBA00023125"/>
    </source>
</evidence>
<proteinExistence type="predicted"/>
<reference evidence="6 7" key="1">
    <citation type="submission" date="2016-11" db="EMBL/GenBank/DDBJ databases">
        <authorList>
            <person name="Manzoor S."/>
        </authorList>
    </citation>
    <scope>NUCLEOTIDE SEQUENCE [LARGE SCALE GENOMIC DNA]</scope>
    <source>
        <strain evidence="6">Clostridium ultunense strain Esp</strain>
    </source>
</reference>
<accession>M1ZC62</accession>
<dbReference type="HOGENOM" id="CLU_075053_4_1_9"/>
<dbReference type="InterPro" id="IPR036390">
    <property type="entry name" value="WH_DNA-bd_sf"/>
</dbReference>
<dbReference type="SUPFAM" id="SSF51206">
    <property type="entry name" value="cAMP-binding domain-like"/>
    <property type="match status" value="1"/>
</dbReference>
<evidence type="ECO:0000256" key="3">
    <source>
        <dbReference type="ARBA" id="ARBA00023163"/>
    </source>
</evidence>
<dbReference type="RefSeq" id="WP_005585373.1">
    <property type="nucleotide sequence ID" value="NZ_LT669839.1"/>
</dbReference>
<dbReference type="PROSITE" id="PS50042">
    <property type="entry name" value="CNMP_BINDING_3"/>
    <property type="match status" value="1"/>
</dbReference>
<dbReference type="CDD" id="cd00038">
    <property type="entry name" value="CAP_ED"/>
    <property type="match status" value="1"/>
</dbReference>
<dbReference type="GO" id="GO:0005829">
    <property type="term" value="C:cytosol"/>
    <property type="evidence" value="ECO:0007669"/>
    <property type="project" value="TreeGrafter"/>
</dbReference>
<evidence type="ECO:0000313" key="6">
    <source>
        <dbReference type="EMBL" id="SHD78269.1"/>
    </source>
</evidence>
<keyword evidence="3" id="KW-0804">Transcription</keyword>
<dbReference type="SUPFAM" id="SSF46785">
    <property type="entry name" value="Winged helix' DNA-binding domain"/>
    <property type="match status" value="1"/>
</dbReference>
<evidence type="ECO:0000313" key="7">
    <source>
        <dbReference type="Proteomes" id="UP000245423"/>
    </source>
</evidence>
<keyword evidence="7" id="KW-1185">Reference proteome</keyword>
<dbReference type="GO" id="GO:0003677">
    <property type="term" value="F:DNA binding"/>
    <property type="evidence" value="ECO:0007669"/>
    <property type="project" value="UniProtKB-KW"/>
</dbReference>